<dbReference type="EMBL" id="PXOH01000004">
    <property type="protein sequence ID" value="PSF38370.1"/>
    <property type="molecule type" value="Genomic_DNA"/>
</dbReference>
<comment type="caution">
    <text evidence="1">The sequence shown here is derived from an EMBL/GenBank/DDBJ whole genome shotgun (WGS) entry which is preliminary data.</text>
</comment>
<dbReference type="RefSeq" id="WP_106455812.1">
    <property type="nucleotide sequence ID" value="NZ_PXOH01000004.1"/>
</dbReference>
<dbReference type="SUPFAM" id="SSF69318">
    <property type="entry name" value="Integrin alpha N-terminal domain"/>
    <property type="match status" value="1"/>
</dbReference>
<dbReference type="AlphaFoldDB" id="A0A2T1M104"/>
<reference evidence="1 2" key="2">
    <citation type="submission" date="2018-03" db="EMBL/GenBank/DDBJ databases">
        <authorList>
            <person name="Keele B.F."/>
        </authorList>
    </citation>
    <scope>NUCLEOTIDE SEQUENCE [LARGE SCALE GENOMIC DNA]</scope>
    <source>
        <strain evidence="1 2">CCALA 016</strain>
    </source>
</reference>
<evidence type="ECO:0000313" key="2">
    <source>
        <dbReference type="Proteomes" id="UP000239001"/>
    </source>
</evidence>
<dbReference type="InterPro" id="IPR028994">
    <property type="entry name" value="Integrin_alpha_N"/>
</dbReference>
<dbReference type="OrthoDB" id="1522627at2"/>
<accession>A0A2T1M104</accession>
<protein>
    <recommendedName>
        <fullName evidence="3">VCBS repeat-containing protein</fullName>
    </recommendedName>
</protein>
<keyword evidence="2" id="KW-1185">Reference proteome</keyword>
<name>A0A2T1M104_9CHRO</name>
<evidence type="ECO:0008006" key="3">
    <source>
        <dbReference type="Google" id="ProtNLM"/>
    </source>
</evidence>
<organism evidence="1 2">
    <name type="scientific">Aphanothece hegewaldii CCALA 016</name>
    <dbReference type="NCBI Taxonomy" id="2107694"/>
    <lineage>
        <taxon>Bacteria</taxon>
        <taxon>Bacillati</taxon>
        <taxon>Cyanobacteriota</taxon>
        <taxon>Cyanophyceae</taxon>
        <taxon>Oscillatoriophycideae</taxon>
        <taxon>Chroococcales</taxon>
        <taxon>Aphanothecaceae</taxon>
        <taxon>Aphanothece</taxon>
    </lineage>
</organism>
<proteinExistence type="predicted"/>
<reference evidence="1 2" key="1">
    <citation type="submission" date="2018-03" db="EMBL/GenBank/DDBJ databases">
        <title>The ancient ancestry and fast evolution of plastids.</title>
        <authorList>
            <person name="Moore K.R."/>
            <person name="Magnabosco C."/>
            <person name="Momper L."/>
            <person name="Gold D.A."/>
            <person name="Bosak T."/>
            <person name="Fournier G.P."/>
        </authorList>
    </citation>
    <scope>NUCLEOTIDE SEQUENCE [LARGE SCALE GENOMIC DNA]</scope>
    <source>
        <strain evidence="1 2">CCALA 016</strain>
    </source>
</reference>
<evidence type="ECO:0000313" key="1">
    <source>
        <dbReference type="EMBL" id="PSF38370.1"/>
    </source>
</evidence>
<sequence length="294" mass="33708">MKIKNIIQILFAFSPLLIILPVFAKASLEIDGDKPLKDKEIKSGFIKVRVSYQPNNLAQDTNGDSIENLSYKIYYKDVLYVNDKAYNMFAPVGIDLQDLDNNGTDEVIIRTFSGGAHCCTSYYIYTWQNNKFNKIDTGFIDGEGGVFEDLNNDKKIEFITSDNSFLYQFSSYAGSYPPTLIYQFDDGKFIDVTRNHPKLLIERLQDMYQAYLTAKKEDYERNGVLSGYVAQKILLGEYESGWKFMLSNYDRSSDWGLDIYKGENIVGKHPDFPTALKVFLIERGYLDKNGNPKK</sequence>
<gene>
    <name evidence="1" type="ORF">C7H19_05100</name>
</gene>
<dbReference type="Proteomes" id="UP000239001">
    <property type="component" value="Unassembled WGS sequence"/>
</dbReference>